<proteinExistence type="inferred from homology"/>
<name>A0A0M0G631_9BACI</name>
<dbReference type="STRING" id="189381.GCA_900166615_00850"/>
<reference evidence="8" key="1">
    <citation type="submission" date="2015-07" db="EMBL/GenBank/DDBJ databases">
        <title>Fjat-14235 jcm11544.</title>
        <authorList>
            <person name="Liu B."/>
            <person name="Wang J."/>
            <person name="Zhu Y."/>
            <person name="Liu G."/>
            <person name="Chen Q."/>
            <person name="Chen Z."/>
            <person name="Lan J."/>
            <person name="Che J."/>
            <person name="Ge C."/>
            <person name="Shi H."/>
            <person name="Pan Z."/>
            <person name="Liu X."/>
        </authorList>
    </citation>
    <scope>NUCLEOTIDE SEQUENCE [LARGE SCALE GENOMIC DNA]</scope>
    <source>
        <strain evidence="8">JCM 11544</strain>
    </source>
</reference>
<dbReference type="InterPro" id="IPR006680">
    <property type="entry name" value="Amidohydro-rel"/>
</dbReference>
<dbReference type="Pfam" id="PF01979">
    <property type="entry name" value="Amidohydro_1"/>
    <property type="match status" value="1"/>
</dbReference>
<feature type="domain" description="Amidohydrolase-related" evidence="5">
    <location>
        <begin position="94"/>
        <end position="378"/>
    </location>
</feature>
<evidence type="ECO:0000259" key="5">
    <source>
        <dbReference type="Pfam" id="PF01979"/>
    </source>
</evidence>
<dbReference type="PATRIC" id="fig|189381.12.peg.3148"/>
<dbReference type="SUPFAM" id="SSF51338">
    <property type="entry name" value="Composite domain of metallo-dependent hydrolases"/>
    <property type="match status" value="1"/>
</dbReference>
<comment type="catalytic activity">
    <reaction evidence="4">
        <text>adenine + H2O + H(+) = hypoxanthine + NH4(+)</text>
        <dbReference type="Rhea" id="RHEA:23688"/>
        <dbReference type="ChEBI" id="CHEBI:15377"/>
        <dbReference type="ChEBI" id="CHEBI:15378"/>
        <dbReference type="ChEBI" id="CHEBI:16708"/>
        <dbReference type="ChEBI" id="CHEBI:17368"/>
        <dbReference type="ChEBI" id="CHEBI:28938"/>
        <dbReference type="EC" id="3.5.4.2"/>
    </reaction>
</comment>
<evidence type="ECO:0000256" key="4">
    <source>
        <dbReference type="ARBA" id="ARBA00047720"/>
    </source>
</evidence>
<dbReference type="OrthoDB" id="9775607at2"/>
<dbReference type="AlphaFoldDB" id="A0A0M0G631"/>
<sequence length="596" mass="67655">MLAWELYYYHSTRGVFTLEQRYRWKNKELREHVQVLDGQRSPSMLLKNATYLHSTLKKWVEGHIWIDRDRIVYAGDRLPEHTSDCEIIDCRSHYLVPGYIEPHVHPFQLYNPQTFTKYASQTGTTTFINDNLMMFLLSGKKKAFTLLKELKKLPVTMYWWTRFDSQTEMVQEETTFSNREVKSWLEHDAVIQGGELTAWPRLLEGDDLILHWMQEAKRMGKAVEGHLPGASDKTIAKLRLLGIDGDHESMTGEDVYKRLLQGLTVTLRHSSIRPDLPVLLEGLKEQGIDTYDSLLFTTDGSTPAFYEDGVMNGLINMAIESGIPEVEAFNMASYNAARHYGIGHLHGMIATGRVANINFLKKKDDATPVSVLAKGKWVLKDGEPVKEDTVIPWSSNGFKPLDLNWEAGYDDMQFSMPFGIEMVNDVITKPYSIAINPSQDVLSTEHDESFLLMLDRGGKWRISTMIKGFAHSVMGFASSYSNTGDIIVIGKSKPDMIAAFNRMKELGGGIVLTEHGEVVQEIPLPLSGILSDKEMPELIGEEKALKEALIERGYTFADPIYTLLFLQSTHLPYIRVTPKGIYDVMNKTVLFPTIMR</sequence>
<dbReference type="Gene3D" id="2.30.40.10">
    <property type="entry name" value="Urease, subunit C, domain 1"/>
    <property type="match status" value="1"/>
</dbReference>
<evidence type="ECO:0000313" key="8">
    <source>
        <dbReference type="Proteomes" id="UP000037405"/>
    </source>
</evidence>
<dbReference type="Pfam" id="PF13382">
    <property type="entry name" value="Adenine_deam_C"/>
    <property type="match status" value="1"/>
</dbReference>
<evidence type="ECO:0000256" key="3">
    <source>
        <dbReference type="ARBA" id="ARBA00022801"/>
    </source>
</evidence>
<dbReference type="PANTHER" id="PTHR11113">
    <property type="entry name" value="N-ACETYLGLUCOSAMINE-6-PHOSPHATE DEACETYLASE"/>
    <property type="match status" value="1"/>
</dbReference>
<dbReference type="RefSeq" id="WP_053428906.1">
    <property type="nucleotide sequence ID" value="NZ_LGUE01000004.1"/>
</dbReference>
<evidence type="ECO:0000256" key="2">
    <source>
        <dbReference type="ARBA" id="ARBA00012782"/>
    </source>
</evidence>
<dbReference type="PANTHER" id="PTHR11113:SF6">
    <property type="entry name" value="ADENINE DEAMINASE YERA-RELATED"/>
    <property type="match status" value="1"/>
</dbReference>
<keyword evidence="3" id="KW-0378">Hydrolase</keyword>
<keyword evidence="8" id="KW-1185">Reference proteome</keyword>
<dbReference type="InterPro" id="IPR032466">
    <property type="entry name" value="Metal_Hydrolase"/>
</dbReference>
<comment type="caution">
    <text evidence="7">The sequence shown here is derived from an EMBL/GenBank/DDBJ whole genome shotgun (WGS) entry which is preliminary data.</text>
</comment>
<dbReference type="InterPro" id="IPR026912">
    <property type="entry name" value="Adenine_deam_C"/>
</dbReference>
<feature type="domain" description="Adenine deaminase C-terminal" evidence="6">
    <location>
        <begin position="426"/>
        <end position="587"/>
    </location>
</feature>
<dbReference type="EC" id="3.5.4.2" evidence="2"/>
<evidence type="ECO:0000259" key="6">
    <source>
        <dbReference type="Pfam" id="PF13382"/>
    </source>
</evidence>
<organism evidence="7 8">
    <name type="scientific">Rossellomorea marisflavi</name>
    <dbReference type="NCBI Taxonomy" id="189381"/>
    <lineage>
        <taxon>Bacteria</taxon>
        <taxon>Bacillati</taxon>
        <taxon>Bacillota</taxon>
        <taxon>Bacilli</taxon>
        <taxon>Bacillales</taxon>
        <taxon>Bacillaceae</taxon>
        <taxon>Rossellomorea</taxon>
    </lineage>
</organism>
<evidence type="ECO:0000313" key="7">
    <source>
        <dbReference type="EMBL" id="KON85314.1"/>
    </source>
</evidence>
<evidence type="ECO:0000256" key="1">
    <source>
        <dbReference type="ARBA" id="ARBA00006773"/>
    </source>
</evidence>
<protein>
    <recommendedName>
        <fullName evidence="2">adenine deaminase</fullName>
        <ecNumber evidence="2">3.5.4.2</ecNumber>
    </recommendedName>
</protein>
<dbReference type="InterPro" id="IPR011059">
    <property type="entry name" value="Metal-dep_hydrolase_composite"/>
</dbReference>
<dbReference type="Gene3D" id="3.20.20.140">
    <property type="entry name" value="Metal-dependent hydrolases"/>
    <property type="match status" value="1"/>
</dbReference>
<dbReference type="Proteomes" id="UP000037405">
    <property type="component" value="Unassembled WGS sequence"/>
</dbReference>
<dbReference type="EMBL" id="LGUE01000004">
    <property type="protein sequence ID" value="KON85314.1"/>
    <property type="molecule type" value="Genomic_DNA"/>
</dbReference>
<comment type="similarity">
    <text evidence="1">Belongs to the metallo-dependent hydrolases superfamily. Adenine deaminase family.</text>
</comment>
<dbReference type="SUPFAM" id="SSF51556">
    <property type="entry name" value="Metallo-dependent hydrolases"/>
    <property type="match status" value="1"/>
</dbReference>
<accession>A0A0M0G631</accession>
<dbReference type="GO" id="GO:0000034">
    <property type="term" value="F:adenine deaminase activity"/>
    <property type="evidence" value="ECO:0007669"/>
    <property type="project" value="UniProtKB-EC"/>
</dbReference>
<gene>
    <name evidence="7" type="ORF">AF331_15270</name>
</gene>